<keyword evidence="2" id="KW-1185">Reference proteome</keyword>
<protein>
    <submittedName>
        <fullName evidence="1">NPP1-domain-containing protein</fullName>
    </submittedName>
</protein>
<gene>
    <name evidence="1" type="ORF">IE53DRAFT_373799</name>
</gene>
<dbReference type="EMBL" id="KZ819803">
    <property type="protein sequence ID" value="PWN52003.1"/>
    <property type="molecule type" value="Genomic_DNA"/>
</dbReference>
<name>A0ACD0P1M1_9BASI</name>
<evidence type="ECO:0000313" key="2">
    <source>
        <dbReference type="Proteomes" id="UP000245626"/>
    </source>
</evidence>
<dbReference type="Proteomes" id="UP000245626">
    <property type="component" value="Unassembled WGS sequence"/>
</dbReference>
<evidence type="ECO:0000313" key="1">
    <source>
        <dbReference type="EMBL" id="PWN52003.1"/>
    </source>
</evidence>
<accession>A0ACD0P1M1</accession>
<proteinExistence type="predicted"/>
<organism evidence="1 2">
    <name type="scientific">Violaceomyces palustris</name>
    <dbReference type="NCBI Taxonomy" id="1673888"/>
    <lineage>
        <taxon>Eukaryota</taxon>
        <taxon>Fungi</taxon>
        <taxon>Dikarya</taxon>
        <taxon>Basidiomycota</taxon>
        <taxon>Ustilaginomycotina</taxon>
        <taxon>Ustilaginomycetes</taxon>
        <taxon>Violaceomycetales</taxon>
        <taxon>Violaceomycetaceae</taxon>
        <taxon>Violaceomyces</taxon>
    </lineage>
</organism>
<reference evidence="1 2" key="1">
    <citation type="journal article" date="2018" name="Mol. Biol. Evol.">
        <title>Broad Genomic Sampling Reveals a Smut Pathogenic Ancestry of the Fungal Clade Ustilaginomycotina.</title>
        <authorList>
            <person name="Kijpornyongpan T."/>
            <person name="Mondo S.J."/>
            <person name="Barry K."/>
            <person name="Sandor L."/>
            <person name="Lee J."/>
            <person name="Lipzen A."/>
            <person name="Pangilinan J."/>
            <person name="LaButti K."/>
            <person name="Hainaut M."/>
            <person name="Henrissat B."/>
            <person name="Grigoriev I.V."/>
            <person name="Spatafora J.W."/>
            <person name="Aime M.C."/>
        </authorList>
    </citation>
    <scope>NUCLEOTIDE SEQUENCE [LARGE SCALE GENOMIC DNA]</scope>
    <source>
        <strain evidence="1 2">SA 807</strain>
    </source>
</reference>
<sequence length="233" mass="24885">MLKASPPLPAPFPTLTSAATINHDEVVGFPQQAATTTSQKAALKFAPQLKIINGCAAFPAVQANGDVSGGLQPTGSSNGDCESSTGQVYARSSSYNGAWAIMYSWYWPKDDNGALGHRHDWENVVVWIDDPAAASPKILAVSASAHGDYRKYSPVPSDSLVGTDTVKIEYEAPVLNTHALDVSTQTGSKLPLINWEQLPKAAQDGLTNTDWGSANVPFIESNFNNNLAEAYYQ</sequence>